<evidence type="ECO:0000313" key="2">
    <source>
        <dbReference type="EMBL" id="KAL3757613.1"/>
    </source>
</evidence>
<dbReference type="Proteomes" id="UP001530293">
    <property type="component" value="Unassembled WGS sequence"/>
</dbReference>
<feature type="region of interest" description="Disordered" evidence="1">
    <location>
        <begin position="66"/>
        <end position="98"/>
    </location>
</feature>
<keyword evidence="3" id="KW-1185">Reference proteome</keyword>
<reference evidence="2 3" key="1">
    <citation type="submission" date="2024-10" db="EMBL/GenBank/DDBJ databases">
        <title>Updated reference genomes for cyclostephanoid diatoms.</title>
        <authorList>
            <person name="Roberts W.R."/>
            <person name="Alverson A.J."/>
        </authorList>
    </citation>
    <scope>NUCLEOTIDE SEQUENCE [LARGE SCALE GENOMIC DNA]</scope>
    <source>
        <strain evidence="2 3">AJA232-27</strain>
    </source>
</reference>
<name>A0ABD3M431_9STRA</name>
<evidence type="ECO:0000256" key="1">
    <source>
        <dbReference type="SAM" id="MobiDB-lite"/>
    </source>
</evidence>
<feature type="compositionally biased region" description="Basic and acidic residues" evidence="1">
    <location>
        <begin position="1122"/>
        <end position="1143"/>
    </location>
</feature>
<feature type="compositionally biased region" description="Acidic residues" evidence="1">
    <location>
        <begin position="761"/>
        <end position="786"/>
    </location>
</feature>
<protein>
    <submittedName>
        <fullName evidence="2">Uncharacterized protein</fullName>
    </submittedName>
</protein>
<feature type="region of interest" description="Disordered" evidence="1">
    <location>
        <begin position="1252"/>
        <end position="1275"/>
    </location>
</feature>
<feature type="compositionally biased region" description="Basic and acidic residues" evidence="1">
    <location>
        <begin position="1261"/>
        <end position="1275"/>
    </location>
</feature>
<sequence>MSSPPPNYEVGSENICPPCGPSTRELVPADYFQSSNLGAFHSQSDESTSVLTNYASRAVVAHYNTLTGSKRRSSPVNTPSSPRLTASSSRGADRTKRRKTAPARAVVCCSCSSSAVYSQRNCSCATAGRPCHNCDPGIGNKCRNSVDELNARVDQANSERCSKSSQLLRQHLGLKAIRSPVPHVRPPEDRADGDHDEEPVDTVPPLVLLPDSAAGDTSASIQAGDINDAELTQDSIVAAVEDEMGNPTIHLGGDVGSGNAVDDAGGAEPVTADAVIPNLATNTADGGANVEVVRGEVQVAAPNNVGDNNPPVQNQADAEGTLRQGIEQDHNVQNNGVAANGRGEAGTPPPTAPTAEVAADGDPPAEVEYYTPVRMTAEEIVQHDPNLQDLTPADRKLIEVYGDTIHQNDGRHLDGGIGIHEDRKWQRLHFRVASCTLALYDLPNGRWANRFLEIQTKLWRDTRQRVCNSEKPLIFAACILCKVKDVKRFSDVKQLIWARLDQWDAGKYCALVRGVEEETMGRGYAMNNHREFEVKSAGRRYDSMILSGKLRAAVRMITDRDPGGLFRPTDKCSKTGRPVIDVLREKHPEGIVPSVDDFDVHPGGQECLDSPPVFCFEENVAKAAVKLSGGAGPCGVEGVMLKNWLLRHGEKSEALRVEIANWVCWLSNGSPPYAAYRALNTVRALAADKRPGVRPLGCGETWMRLIANCNHLQSKVGATSACGNTQLCAGLQSGIEANLHAVKAIWPQSAGWMDNQVLDGEGDALDGNGDDDDTDDNAADNGDDLDATATSRYTPDTGFGAALFDARNAFNELNRYLMLWNVAYLWNHGSRFAFNRYRHWGICLVRDRPGQPAMEIHSKEGITQGDCFAMSLYGVALLPLANKMRAEFPTALQPWFADDSGAAGEAKPNAGCLDFLVKNGPKYGYFADPSKSYYICKEEDEEVARTEFEKLGLEINYSRGERYLGGFIGSGASKEQWLGDMVAKWVAAVEALAMVAAKHPQTAYAGFTFCLQNEWQYLQRVVADTGPFFEPLERAIRSKFIPALLGLTEIDGKFRELLTHSVTKGGLALRNPVDTAAYVHVASKEATLHLTQSLIDDSVDFDIGTHLAAARAAGQAARSGRLGREQRHLDARAKDAPADGRRDKRNCASGVWLTVVPSRLNGTSISAEEWRDNVRLRYNLQPIDMPDRCDGCNCQLTVEHALSCKKGGLVHIRHDDVADEWRYLCGTALSFGRVEREPRIYSSVGRLVQEAGEAAETPAAGERDEMQTTGERGDAGVHGFWQRQRMAIFDVRITDTDARSARGRDYTKILAAHEKEKKDKYLDPCHQMRKDFTPLVYTVDGIAGREARNAERRLAAHLGIKWKKGYSEMVHYVRVRMALAVVRANSLLLRGSRDRQRPPRPCIADGSALLDWQTWQDRP</sequence>
<feature type="region of interest" description="Disordered" evidence="1">
    <location>
        <begin position="1118"/>
        <end position="1143"/>
    </location>
</feature>
<feature type="region of interest" description="Disordered" evidence="1">
    <location>
        <begin position="180"/>
        <end position="199"/>
    </location>
</feature>
<feature type="compositionally biased region" description="Polar residues" evidence="1">
    <location>
        <begin position="66"/>
        <end position="90"/>
    </location>
</feature>
<accession>A0ABD3M431</accession>
<organism evidence="2 3">
    <name type="scientific">Discostella pseudostelligera</name>
    <dbReference type="NCBI Taxonomy" id="259834"/>
    <lineage>
        <taxon>Eukaryota</taxon>
        <taxon>Sar</taxon>
        <taxon>Stramenopiles</taxon>
        <taxon>Ochrophyta</taxon>
        <taxon>Bacillariophyta</taxon>
        <taxon>Coscinodiscophyceae</taxon>
        <taxon>Thalassiosirophycidae</taxon>
        <taxon>Stephanodiscales</taxon>
        <taxon>Stephanodiscaceae</taxon>
        <taxon>Discostella</taxon>
    </lineage>
</organism>
<evidence type="ECO:0000313" key="3">
    <source>
        <dbReference type="Proteomes" id="UP001530293"/>
    </source>
</evidence>
<dbReference type="EMBL" id="JALLBG020000257">
    <property type="protein sequence ID" value="KAL3757613.1"/>
    <property type="molecule type" value="Genomic_DNA"/>
</dbReference>
<feature type="region of interest" description="Disordered" evidence="1">
    <location>
        <begin position="335"/>
        <end position="362"/>
    </location>
</feature>
<comment type="caution">
    <text evidence="2">The sequence shown here is derived from an EMBL/GenBank/DDBJ whole genome shotgun (WGS) entry which is preliminary data.</text>
</comment>
<feature type="region of interest" description="Disordered" evidence="1">
    <location>
        <begin position="761"/>
        <end position="790"/>
    </location>
</feature>
<gene>
    <name evidence="2" type="ORF">ACHAWU_004715</name>
</gene>
<proteinExistence type="predicted"/>